<evidence type="ECO:0000256" key="4">
    <source>
        <dbReference type="ARBA" id="ARBA00023163"/>
    </source>
</evidence>
<evidence type="ECO:0000256" key="2">
    <source>
        <dbReference type="ARBA" id="ARBA00023015"/>
    </source>
</evidence>
<keyword evidence="2" id="KW-0805">Transcription regulation</keyword>
<dbReference type="InterPro" id="IPR014757">
    <property type="entry name" value="Tscrpt_reg_IclR_C"/>
</dbReference>
<dbReference type="SUPFAM" id="SSF46785">
    <property type="entry name" value="Winged helix' DNA-binding domain"/>
    <property type="match status" value="1"/>
</dbReference>
<dbReference type="GO" id="GO:0045892">
    <property type="term" value="P:negative regulation of DNA-templated transcription"/>
    <property type="evidence" value="ECO:0007669"/>
    <property type="project" value="TreeGrafter"/>
</dbReference>
<dbReference type="Proteomes" id="UP000095210">
    <property type="component" value="Chromosome"/>
</dbReference>
<evidence type="ECO:0000313" key="9">
    <source>
        <dbReference type="EMBL" id="AOS64053.1"/>
    </source>
</evidence>
<dbReference type="InterPro" id="IPR005471">
    <property type="entry name" value="Tscrpt_reg_IclR_N"/>
</dbReference>
<evidence type="ECO:0000256" key="3">
    <source>
        <dbReference type="ARBA" id="ARBA00023125"/>
    </source>
</evidence>
<dbReference type="InterPro" id="IPR050707">
    <property type="entry name" value="HTH_MetabolicPath_Reg"/>
</dbReference>
<dbReference type="SUPFAM" id="SSF55781">
    <property type="entry name" value="GAF domain-like"/>
    <property type="match status" value="1"/>
</dbReference>
<dbReference type="GO" id="GO:0003677">
    <property type="term" value="F:DNA binding"/>
    <property type="evidence" value="ECO:0007669"/>
    <property type="project" value="UniProtKB-KW"/>
</dbReference>
<evidence type="ECO:0000256" key="5">
    <source>
        <dbReference type="ARBA" id="ARBA00058938"/>
    </source>
</evidence>
<dbReference type="Pfam" id="PF09339">
    <property type="entry name" value="HTH_IclR"/>
    <property type="match status" value="1"/>
</dbReference>
<dbReference type="PROSITE" id="PS51078">
    <property type="entry name" value="ICLR_ED"/>
    <property type="match status" value="1"/>
</dbReference>
<dbReference type="PANTHER" id="PTHR30136:SF24">
    <property type="entry name" value="HTH-TYPE TRANSCRIPTIONAL REPRESSOR ALLR"/>
    <property type="match status" value="1"/>
</dbReference>
<dbReference type="Pfam" id="PF01614">
    <property type="entry name" value="IclR_C"/>
    <property type="match status" value="1"/>
</dbReference>
<dbReference type="KEGG" id="ahm:TL08_16265"/>
<dbReference type="InterPro" id="IPR036390">
    <property type="entry name" value="WH_DNA-bd_sf"/>
</dbReference>
<dbReference type="Gene3D" id="1.10.10.10">
    <property type="entry name" value="Winged helix-like DNA-binding domain superfamily/Winged helix DNA-binding domain"/>
    <property type="match status" value="1"/>
</dbReference>
<feature type="domain" description="IclR-ED" evidence="8">
    <location>
        <begin position="72"/>
        <end position="251"/>
    </location>
</feature>
<evidence type="ECO:0000256" key="6">
    <source>
        <dbReference type="ARBA" id="ARBA00070406"/>
    </source>
</evidence>
<dbReference type="InterPro" id="IPR036388">
    <property type="entry name" value="WH-like_DNA-bd_sf"/>
</dbReference>
<dbReference type="AlphaFoldDB" id="A0AAC9HRF5"/>
<sequence>MAEETGPGPVQSVVRAFAILEWLAAHGGEAGVSELAEGLDLALPTTHRLMRTLSTMGYVRQLPSRRYALGPGLVGLGDRASALLATWARPTLVELEQTVQETANLAVLDGDMVVYVAQVPSRHQMRMFTEVGRRVFPHSTGVGKALLAGLPDDRVRALLGRTGLPAYTPNTLTTEAEVLAELAGIRERGYAVDEGEQEIGVRCFAIAVPGGDTPTALSVSGPSSRVTAEAESWMVPALKKAAAELAEVLTPGEPSRFVEPRGR</sequence>
<dbReference type="FunFam" id="1.10.10.10:FF:000056">
    <property type="entry name" value="IclR family transcriptional regulator"/>
    <property type="match status" value="1"/>
</dbReference>
<comment type="function">
    <text evidence="5">May be an activator protein for the gylABX operon.</text>
</comment>
<dbReference type="PANTHER" id="PTHR30136">
    <property type="entry name" value="HELIX-TURN-HELIX TRANSCRIPTIONAL REGULATOR, ICLR FAMILY"/>
    <property type="match status" value="1"/>
</dbReference>
<dbReference type="Gene3D" id="3.30.450.40">
    <property type="match status" value="1"/>
</dbReference>
<dbReference type="PROSITE" id="PS51077">
    <property type="entry name" value="HTH_ICLR"/>
    <property type="match status" value="1"/>
</dbReference>
<gene>
    <name evidence="9" type="ORF">TL08_16265</name>
</gene>
<evidence type="ECO:0000259" key="7">
    <source>
        <dbReference type="PROSITE" id="PS51077"/>
    </source>
</evidence>
<keyword evidence="10" id="KW-1185">Reference proteome</keyword>
<protein>
    <recommendedName>
        <fullName evidence="6">Glycerol operon regulatory protein</fullName>
    </recommendedName>
</protein>
<keyword evidence="3" id="KW-0238">DNA-binding</keyword>
<organism evidence="9 10">
    <name type="scientific">Actinoalloteichus hymeniacidonis</name>
    <dbReference type="NCBI Taxonomy" id="340345"/>
    <lineage>
        <taxon>Bacteria</taxon>
        <taxon>Bacillati</taxon>
        <taxon>Actinomycetota</taxon>
        <taxon>Actinomycetes</taxon>
        <taxon>Pseudonocardiales</taxon>
        <taxon>Pseudonocardiaceae</taxon>
        <taxon>Actinoalloteichus</taxon>
    </lineage>
</organism>
<evidence type="ECO:0000313" key="10">
    <source>
        <dbReference type="Proteomes" id="UP000095210"/>
    </source>
</evidence>
<proteinExistence type="predicted"/>
<dbReference type="EMBL" id="CP014859">
    <property type="protein sequence ID" value="AOS64053.1"/>
    <property type="molecule type" value="Genomic_DNA"/>
</dbReference>
<keyword evidence="1" id="KW-0319">Glycerol metabolism</keyword>
<dbReference type="GO" id="GO:0003700">
    <property type="term" value="F:DNA-binding transcription factor activity"/>
    <property type="evidence" value="ECO:0007669"/>
    <property type="project" value="TreeGrafter"/>
</dbReference>
<dbReference type="RefSeq" id="WP_069850116.1">
    <property type="nucleotide sequence ID" value="NZ_CP014859.1"/>
</dbReference>
<accession>A0AAC9HRF5</accession>
<evidence type="ECO:0000259" key="8">
    <source>
        <dbReference type="PROSITE" id="PS51078"/>
    </source>
</evidence>
<keyword evidence="4" id="KW-0804">Transcription</keyword>
<feature type="domain" description="HTH iclR-type" evidence="7">
    <location>
        <begin position="10"/>
        <end position="71"/>
    </location>
</feature>
<evidence type="ECO:0000256" key="1">
    <source>
        <dbReference type="ARBA" id="ARBA00022798"/>
    </source>
</evidence>
<dbReference type="InterPro" id="IPR029016">
    <property type="entry name" value="GAF-like_dom_sf"/>
</dbReference>
<reference evidence="10" key="1">
    <citation type="submission" date="2016-03" db="EMBL/GenBank/DDBJ databases">
        <title>Complete genome sequence of the type strain Actinoalloteichus hymeniacidonis DSM 45092.</title>
        <authorList>
            <person name="Schaffert L."/>
            <person name="Albersmeier A."/>
            <person name="Winkler A."/>
            <person name="Kalinowski J."/>
            <person name="Zotchev S."/>
            <person name="Ruckert C."/>
        </authorList>
    </citation>
    <scope>NUCLEOTIDE SEQUENCE [LARGE SCALE GENOMIC DNA]</scope>
    <source>
        <strain evidence="10">HPA177(T) (DSM 45092(T))</strain>
    </source>
</reference>
<name>A0AAC9HRF5_9PSEU</name>
<dbReference type="SMART" id="SM00346">
    <property type="entry name" value="HTH_ICLR"/>
    <property type="match status" value="1"/>
</dbReference>
<dbReference type="GO" id="GO:0006071">
    <property type="term" value="P:glycerol metabolic process"/>
    <property type="evidence" value="ECO:0007669"/>
    <property type="project" value="UniProtKB-KW"/>
</dbReference>